<name>A0A3D8K286_9BURK</name>
<sequence>MLLPGSFLILGAACIDARLRNRIVQFAGVIDPFDWARAQCTAVRARHVRGRRFVRAVAVLIASYTLSCALARAQEAEPIAPVTENGVTYVTGGVGEDESSAIRAMSSKFNLRMLFAGKDGIYLSDVDVVVTGSSGAHVLTVRTSGPMLYARLAPGRYHISATGEQGKLERWATVPQHGGTNVNFYWR</sequence>
<dbReference type="EMBL" id="QRGA01000005">
    <property type="protein sequence ID" value="RDU99359.1"/>
    <property type="molecule type" value="Genomic_DNA"/>
</dbReference>
<keyword evidence="1" id="KW-0378">Hydrolase</keyword>
<keyword evidence="1" id="KW-0645">Protease</keyword>
<accession>A0A3D8K286</accession>
<reference evidence="1 2" key="1">
    <citation type="submission" date="2018-08" db="EMBL/GenBank/DDBJ databases">
        <title>Paraburkholderia sp. DHOM06 isolated from forest soil.</title>
        <authorList>
            <person name="Gao Z.-H."/>
            <person name="Qiu L.-H."/>
        </authorList>
    </citation>
    <scope>NUCLEOTIDE SEQUENCE [LARGE SCALE GENOMIC DNA]</scope>
    <source>
        <strain evidence="1 2">DHOM06</strain>
    </source>
</reference>
<gene>
    <name evidence="1" type="ORF">DWV00_09655</name>
</gene>
<organism evidence="1 2">
    <name type="scientific">Trinickia dinghuensis</name>
    <dbReference type="NCBI Taxonomy" id="2291023"/>
    <lineage>
        <taxon>Bacteria</taxon>
        <taxon>Pseudomonadati</taxon>
        <taxon>Pseudomonadota</taxon>
        <taxon>Betaproteobacteria</taxon>
        <taxon>Burkholderiales</taxon>
        <taxon>Burkholderiaceae</taxon>
        <taxon>Trinickia</taxon>
    </lineage>
</organism>
<dbReference type="AlphaFoldDB" id="A0A3D8K286"/>
<evidence type="ECO:0000313" key="1">
    <source>
        <dbReference type="EMBL" id="RDU99359.1"/>
    </source>
</evidence>
<dbReference type="Proteomes" id="UP000256838">
    <property type="component" value="Unassembled WGS sequence"/>
</dbReference>
<comment type="caution">
    <text evidence="1">The sequence shown here is derived from an EMBL/GenBank/DDBJ whole genome shotgun (WGS) entry which is preliminary data.</text>
</comment>
<keyword evidence="1" id="KW-0121">Carboxypeptidase</keyword>
<dbReference type="GO" id="GO:0004180">
    <property type="term" value="F:carboxypeptidase activity"/>
    <property type="evidence" value="ECO:0007669"/>
    <property type="project" value="UniProtKB-KW"/>
</dbReference>
<keyword evidence="2" id="KW-1185">Reference proteome</keyword>
<evidence type="ECO:0000313" key="2">
    <source>
        <dbReference type="Proteomes" id="UP000256838"/>
    </source>
</evidence>
<protein>
    <submittedName>
        <fullName evidence="1">Carboxypeptidase regulatory-like domain-containing protein</fullName>
    </submittedName>
</protein>
<proteinExistence type="predicted"/>